<name>E8R744_DESM0</name>
<feature type="transmembrane region" description="Helical" evidence="6">
    <location>
        <begin position="12"/>
        <end position="28"/>
    </location>
</feature>
<dbReference type="InterPro" id="IPR000045">
    <property type="entry name" value="Prepilin_IV_endopep_pep"/>
</dbReference>
<evidence type="ECO:0000256" key="6">
    <source>
        <dbReference type="SAM" id="Phobius"/>
    </source>
</evidence>
<dbReference type="Pfam" id="PF06847">
    <property type="entry name" value="Arc_PepC_II"/>
    <property type="match status" value="1"/>
</dbReference>
<keyword evidence="3 6" id="KW-0812">Transmembrane</keyword>
<reference evidence="9 10" key="2">
    <citation type="journal article" date="2011" name="Stand. Genomic Sci.">
        <title>Complete genome sequence of Desulfurococcus mucosus type strain (O7/1).</title>
        <authorList>
            <person name="Wirth R."/>
            <person name="Chertkov O."/>
            <person name="Held B."/>
            <person name="Lapidus A."/>
            <person name="Nolan M."/>
            <person name="Lucas S."/>
            <person name="Hammon N."/>
            <person name="Deshpande S."/>
            <person name="Cheng J.F."/>
            <person name="Tapia R."/>
            <person name="Han C."/>
            <person name="Goodwin L."/>
            <person name="Pitluck S."/>
            <person name="Liolios K."/>
            <person name="Ioanna P."/>
            <person name="Ivanova N."/>
            <person name="Mavromatis K."/>
            <person name="Mikhailova N."/>
            <person name="Pati A."/>
            <person name="Chen A."/>
            <person name="Palaniappan K."/>
            <person name="Land M."/>
            <person name="Hauser L."/>
            <person name="Chang Y.J."/>
            <person name="Jeffries C.D."/>
            <person name="Bilek Y."/>
            <person name="Hader T."/>
            <person name="Rohde M."/>
            <person name="Spring S."/>
            <person name="Sikorski J."/>
            <person name="Goker M."/>
            <person name="Woyke T."/>
            <person name="Bristow J."/>
            <person name="Eisen J.A."/>
            <person name="Markowitz V."/>
            <person name="Hugenholtz P."/>
            <person name="Kyrpides N.C."/>
            <person name="Klenk H.P."/>
        </authorList>
    </citation>
    <scope>NUCLEOTIDE SEQUENCE [LARGE SCALE GENOMIC DNA]</scope>
    <source>
        <strain evidence="10">ATCC 35584 / DSM 2162 / JCM 9187 / O7/1</strain>
    </source>
</reference>
<evidence type="ECO:0000256" key="2">
    <source>
        <dbReference type="ARBA" id="ARBA00022475"/>
    </source>
</evidence>
<reference evidence="10" key="1">
    <citation type="submission" date="2010-11" db="EMBL/GenBank/DDBJ databases">
        <title>The complete genome of Desulfurococcus mucosus DSM 2162.</title>
        <authorList>
            <consortium name="US DOE Joint Genome Institute (JGI-PGF)"/>
            <person name="Lucas S."/>
            <person name="Copeland A."/>
            <person name="Lapidus A."/>
            <person name="Bruce D."/>
            <person name="Goodwin L."/>
            <person name="Pitluck S."/>
            <person name="Kyrpides N."/>
            <person name="Mavromatis K."/>
            <person name="Pagani I."/>
            <person name="Ivanova N."/>
            <person name="Ovchinnikova G."/>
            <person name="Chertkov O."/>
            <person name="Held B."/>
            <person name="Brettin T."/>
            <person name="Detter J.C."/>
            <person name="Tapia R."/>
            <person name="Han C."/>
            <person name="Land M."/>
            <person name="Hauser L."/>
            <person name="Markowitz V."/>
            <person name="Cheng J.-F."/>
            <person name="Hugenholtz P."/>
            <person name="Woyke T."/>
            <person name="Wu D."/>
            <person name="Wirth R."/>
            <person name="Bilek Y."/>
            <person name="Hader T."/>
            <person name="Klenk H.-P."/>
            <person name="Eisen J.A."/>
        </authorList>
    </citation>
    <scope>NUCLEOTIDE SEQUENCE [LARGE SCALE GENOMIC DNA]</scope>
    <source>
        <strain evidence="10">ATCC 35584 / DSM 2162 / JCM 9187 / O7/1</strain>
    </source>
</reference>
<dbReference type="Pfam" id="PF01478">
    <property type="entry name" value="Peptidase_A24"/>
    <property type="match status" value="1"/>
</dbReference>
<feature type="domain" description="Preflagellin peptidase C-terminal" evidence="8">
    <location>
        <begin position="155"/>
        <end position="249"/>
    </location>
</feature>
<feature type="transmembrane region" description="Helical" evidence="6">
    <location>
        <begin position="120"/>
        <end position="141"/>
    </location>
</feature>
<accession>E8R744</accession>
<keyword evidence="4 6" id="KW-1133">Transmembrane helix</keyword>
<organism evidence="9 10">
    <name type="scientific">Desulfurococcus mucosus (strain ATCC 35584 / DSM 2162 / JCM 9187 / O7/1)</name>
    <dbReference type="NCBI Taxonomy" id="765177"/>
    <lineage>
        <taxon>Archaea</taxon>
        <taxon>Thermoproteota</taxon>
        <taxon>Thermoprotei</taxon>
        <taxon>Desulfurococcales</taxon>
        <taxon>Desulfurococcaceae</taxon>
        <taxon>Desulfurococcus</taxon>
    </lineage>
</organism>
<feature type="domain" description="Prepilin type IV endopeptidase peptidase" evidence="7">
    <location>
        <begin position="19"/>
        <end position="131"/>
    </location>
</feature>
<evidence type="ECO:0000313" key="10">
    <source>
        <dbReference type="Proteomes" id="UP000001068"/>
    </source>
</evidence>
<dbReference type="EMBL" id="CP002363">
    <property type="protein sequence ID" value="ADV65509.1"/>
    <property type="molecule type" value="Genomic_DNA"/>
</dbReference>
<dbReference type="GO" id="GO:0004190">
    <property type="term" value="F:aspartic-type endopeptidase activity"/>
    <property type="evidence" value="ECO:0007669"/>
    <property type="project" value="InterPro"/>
</dbReference>
<dbReference type="PANTHER" id="PTHR36506:SF1">
    <property type="entry name" value="PREFLAGELLIN PEPTIDASE"/>
    <property type="match status" value="1"/>
</dbReference>
<protein>
    <submittedName>
        <fullName evidence="9">Peptidase A24A prepilin type IV</fullName>
    </submittedName>
</protein>
<dbReference type="PANTHER" id="PTHR36506">
    <property type="entry name" value="PREFLAGELLIN PEPTIDASE"/>
    <property type="match status" value="1"/>
</dbReference>
<keyword evidence="2" id="KW-1003">Cell membrane</keyword>
<evidence type="ECO:0000259" key="7">
    <source>
        <dbReference type="Pfam" id="PF01478"/>
    </source>
</evidence>
<dbReference type="GeneID" id="10153929"/>
<dbReference type="Proteomes" id="UP000001068">
    <property type="component" value="Chromosome"/>
</dbReference>
<feature type="transmembrane region" description="Helical" evidence="6">
    <location>
        <begin position="233"/>
        <end position="256"/>
    </location>
</feature>
<dbReference type="InterPro" id="IPR009655">
    <property type="entry name" value="Preflagellin_peptidase_C"/>
</dbReference>
<dbReference type="AlphaFoldDB" id="E8R744"/>
<dbReference type="RefSeq" id="WP_013562731.1">
    <property type="nucleotide sequence ID" value="NC_014961.1"/>
</dbReference>
<comment type="subcellular location">
    <subcellularLocation>
        <location evidence="1">Cell membrane</location>
        <topology evidence="1">Multi-pass membrane protein</topology>
    </subcellularLocation>
</comment>
<dbReference type="Gene3D" id="1.20.120.1220">
    <property type="match status" value="1"/>
</dbReference>
<keyword evidence="5 6" id="KW-0472">Membrane</keyword>
<evidence type="ECO:0000256" key="4">
    <source>
        <dbReference type="ARBA" id="ARBA00022989"/>
    </source>
</evidence>
<keyword evidence="10" id="KW-1185">Reference proteome</keyword>
<dbReference type="InterPro" id="IPR052218">
    <property type="entry name" value="Preflagellin_Peptidase"/>
</dbReference>
<dbReference type="eggNOG" id="arCOG02298">
    <property type="taxonomic scope" value="Archaea"/>
</dbReference>
<sequence length="264" mass="29479">MQPLWDPVNLLEAVKAVYTLVFLGVFSLQDYRSREISDRLVYLFTGGSAVFLAATLMLHGFDPVYMVFSAVVPLTFTLLYYTGLMGEGDVYVVASLFMLYPSPPRAGFLPRSLLPPLIPIVLYSTVSVVLISLLYASYTVIVHRNLLKGMPLKYRLIYPFIARPMRVADFIETRFYYPLTLIEAGDGETVTVYRLHYSVEEDPGVYRELFRKLVEAGTISADTVIWVSYGVPYIIPLTIGVAAFLIIGDAPVLALIKHIAGLTS</sequence>
<dbReference type="HOGENOM" id="CLU_1052125_0_0_2"/>
<dbReference type="STRING" id="765177.Desmu_1213"/>
<evidence type="ECO:0000256" key="1">
    <source>
        <dbReference type="ARBA" id="ARBA00004651"/>
    </source>
</evidence>
<evidence type="ECO:0000313" key="9">
    <source>
        <dbReference type="EMBL" id="ADV65509.1"/>
    </source>
</evidence>
<dbReference type="KEGG" id="dmu:Desmu_1213"/>
<dbReference type="OrthoDB" id="19094at2157"/>
<evidence type="ECO:0000259" key="8">
    <source>
        <dbReference type="Pfam" id="PF06847"/>
    </source>
</evidence>
<evidence type="ECO:0000256" key="5">
    <source>
        <dbReference type="ARBA" id="ARBA00023136"/>
    </source>
</evidence>
<gene>
    <name evidence="9" type="ordered locus">Desmu_1213</name>
</gene>
<proteinExistence type="predicted"/>
<dbReference type="GO" id="GO:0005886">
    <property type="term" value="C:plasma membrane"/>
    <property type="evidence" value="ECO:0007669"/>
    <property type="project" value="UniProtKB-SubCell"/>
</dbReference>
<evidence type="ECO:0000256" key="3">
    <source>
        <dbReference type="ARBA" id="ARBA00022692"/>
    </source>
</evidence>
<feature type="transmembrane region" description="Helical" evidence="6">
    <location>
        <begin position="40"/>
        <end position="58"/>
    </location>
</feature>